<dbReference type="Pfam" id="PF00480">
    <property type="entry name" value="ROK"/>
    <property type="match status" value="1"/>
</dbReference>
<dbReference type="InterPro" id="IPR049874">
    <property type="entry name" value="ROK_cs"/>
</dbReference>
<dbReference type="InterPro" id="IPR043129">
    <property type="entry name" value="ATPase_NBD"/>
</dbReference>
<dbReference type="PROSITE" id="PS01125">
    <property type="entry name" value="ROK"/>
    <property type="match status" value="1"/>
</dbReference>
<evidence type="ECO:0000256" key="6">
    <source>
        <dbReference type="ARBA" id="ARBA00048451"/>
    </source>
</evidence>
<dbReference type="GO" id="GO:0046872">
    <property type="term" value="F:metal ion binding"/>
    <property type="evidence" value="ECO:0007669"/>
    <property type="project" value="UniProtKB-KW"/>
</dbReference>
<dbReference type="InterPro" id="IPR051804">
    <property type="entry name" value="Carb_Metab_Reg_Kinase/Isom"/>
</dbReference>
<dbReference type="SUPFAM" id="SSF53067">
    <property type="entry name" value="Actin-like ATPase domain"/>
    <property type="match status" value="1"/>
</dbReference>
<sequence length="300" mass="32683">MLGKKNVCCIELGGTTSAVAIANEIGSFLWKKKGIPTAFPIRGEDAVKEICNEIKESGYDFEAIGIASFGPLNIEKGCIANTPKPNWKHFPLVEQIRKNLGTKVPIILETDVNAPAYSEFLALHERDSSVRAVAYLTVGTGVGAGVFVDGRPIHGIMHPEFGHIVLQAYPGDDFPGICPFHSNCIEGRITANSLAQRLGIKPEELKDVPNDHKVWDMFSYYIAAAATTAAYTYSIDRFVVGGGIMTGDNRGFLYEKANQYCKDMINGYLEVPKIQRPVYNKDAGLVGAAACALHPEVFIK</sequence>
<keyword evidence="8" id="KW-1185">Reference proteome</keyword>
<dbReference type="VEuPathDB" id="TrichDB:TRFO_07399"/>
<keyword evidence="4" id="KW-0460">Magnesium</keyword>
<dbReference type="GeneID" id="94828360"/>
<dbReference type="InterPro" id="IPR000600">
    <property type="entry name" value="ROK"/>
</dbReference>
<dbReference type="EMBL" id="MLAK01000893">
    <property type="protein sequence ID" value="OHT01830.1"/>
    <property type="molecule type" value="Genomic_DNA"/>
</dbReference>
<gene>
    <name evidence="7" type="primary">gmuE</name>
    <name evidence="7" type="ORF">TRFO_07399</name>
</gene>
<dbReference type="OrthoDB" id="10260668at2759"/>
<name>A0A1J4JWC6_9EUKA</name>
<dbReference type="GO" id="GO:0008865">
    <property type="term" value="F:fructokinase activity"/>
    <property type="evidence" value="ECO:0007669"/>
    <property type="project" value="UniProtKB-EC"/>
</dbReference>
<proteinExistence type="predicted"/>
<dbReference type="FunFam" id="3.30.420.40:FF:000136">
    <property type="entry name" value="Putative fructokinase"/>
    <property type="match status" value="1"/>
</dbReference>
<comment type="cofactor">
    <cofactor evidence="1">
        <name>Mg(2+)</name>
        <dbReference type="ChEBI" id="CHEBI:18420"/>
    </cofactor>
</comment>
<dbReference type="RefSeq" id="XP_068354966.1">
    <property type="nucleotide sequence ID" value="XM_068493656.1"/>
</dbReference>
<evidence type="ECO:0000256" key="1">
    <source>
        <dbReference type="ARBA" id="ARBA00001946"/>
    </source>
</evidence>
<dbReference type="EC" id="2.7.1.4" evidence="5"/>
<reference evidence="7" key="1">
    <citation type="submission" date="2016-10" db="EMBL/GenBank/DDBJ databases">
        <authorList>
            <person name="Benchimol M."/>
            <person name="Almeida L.G."/>
            <person name="Vasconcelos A.T."/>
            <person name="Perreira-Neves A."/>
            <person name="Rosa I.A."/>
            <person name="Tasca T."/>
            <person name="Bogo M.R."/>
            <person name="de Souza W."/>
        </authorList>
    </citation>
    <scope>NUCLEOTIDE SEQUENCE [LARGE SCALE GENOMIC DNA]</scope>
    <source>
        <strain evidence="7">K</strain>
    </source>
</reference>
<evidence type="ECO:0000256" key="4">
    <source>
        <dbReference type="ARBA" id="ARBA00022842"/>
    </source>
</evidence>
<evidence type="ECO:0000256" key="2">
    <source>
        <dbReference type="ARBA" id="ARBA00022723"/>
    </source>
</evidence>
<dbReference type="AlphaFoldDB" id="A0A1J4JWC6"/>
<dbReference type="Proteomes" id="UP000179807">
    <property type="component" value="Unassembled WGS sequence"/>
</dbReference>
<protein>
    <recommendedName>
        <fullName evidence="5">fructokinase</fullName>
        <ecNumber evidence="5">2.7.1.4</ecNumber>
    </recommendedName>
</protein>
<keyword evidence="2" id="KW-0479">Metal-binding</keyword>
<organism evidence="7 8">
    <name type="scientific">Tritrichomonas foetus</name>
    <dbReference type="NCBI Taxonomy" id="1144522"/>
    <lineage>
        <taxon>Eukaryota</taxon>
        <taxon>Metamonada</taxon>
        <taxon>Parabasalia</taxon>
        <taxon>Tritrichomonadida</taxon>
        <taxon>Tritrichomonadidae</taxon>
        <taxon>Tritrichomonas</taxon>
    </lineage>
</organism>
<dbReference type="CDD" id="cd24067">
    <property type="entry name" value="ASKHA_NBD_ROK_BsFRK-like"/>
    <property type="match status" value="1"/>
</dbReference>
<dbReference type="Gene3D" id="3.30.420.40">
    <property type="match status" value="2"/>
</dbReference>
<evidence type="ECO:0000313" key="8">
    <source>
        <dbReference type="Proteomes" id="UP000179807"/>
    </source>
</evidence>
<comment type="caution">
    <text evidence="7">The sequence shown here is derived from an EMBL/GenBank/DDBJ whole genome shotgun (WGS) entry which is preliminary data.</text>
</comment>
<evidence type="ECO:0000256" key="3">
    <source>
        <dbReference type="ARBA" id="ARBA00022833"/>
    </source>
</evidence>
<accession>A0A1J4JWC6</accession>
<comment type="catalytic activity">
    <reaction evidence="6">
        <text>D-fructose + ATP = D-fructose 6-phosphate + ADP + H(+)</text>
        <dbReference type="Rhea" id="RHEA:16125"/>
        <dbReference type="ChEBI" id="CHEBI:15378"/>
        <dbReference type="ChEBI" id="CHEBI:30616"/>
        <dbReference type="ChEBI" id="CHEBI:37721"/>
        <dbReference type="ChEBI" id="CHEBI:61527"/>
        <dbReference type="ChEBI" id="CHEBI:456216"/>
        <dbReference type="EC" id="2.7.1.4"/>
    </reaction>
</comment>
<evidence type="ECO:0000256" key="5">
    <source>
        <dbReference type="ARBA" id="ARBA00038887"/>
    </source>
</evidence>
<dbReference type="PANTHER" id="PTHR42742:SF3">
    <property type="entry name" value="FRUCTOKINASE"/>
    <property type="match status" value="1"/>
</dbReference>
<keyword evidence="3" id="KW-0862">Zinc</keyword>
<dbReference type="PANTHER" id="PTHR42742">
    <property type="entry name" value="TRANSCRIPTIONAL REPRESSOR MPRA"/>
    <property type="match status" value="1"/>
</dbReference>
<evidence type="ECO:0000313" key="7">
    <source>
        <dbReference type="EMBL" id="OHT01830.1"/>
    </source>
</evidence>